<dbReference type="EMBL" id="VCAU01000015">
    <property type="protein sequence ID" value="KAF9891876.1"/>
    <property type="molecule type" value="Genomic_DNA"/>
</dbReference>
<dbReference type="Proteomes" id="UP001194746">
    <property type="component" value="Unassembled WGS sequence"/>
</dbReference>
<comment type="caution">
    <text evidence="1">The sequence shown here is derived from an EMBL/GenBank/DDBJ whole genome shotgun (WGS) entry which is preliminary data.</text>
</comment>
<evidence type="ECO:0000313" key="1">
    <source>
        <dbReference type="EMBL" id="KAF9891876.1"/>
    </source>
</evidence>
<reference evidence="1" key="2">
    <citation type="submission" date="2020-02" db="EMBL/GenBank/DDBJ databases">
        <authorList>
            <person name="Gilchrist C.L.M."/>
            <person name="Chooi Y.-H."/>
        </authorList>
    </citation>
    <scope>NUCLEOTIDE SEQUENCE</scope>
    <source>
        <strain evidence="1">MST-FP2251</strain>
    </source>
</reference>
<gene>
    <name evidence="1" type="ORF">FE257_002838</name>
</gene>
<evidence type="ECO:0000313" key="2">
    <source>
        <dbReference type="Proteomes" id="UP001194746"/>
    </source>
</evidence>
<protein>
    <submittedName>
        <fullName evidence="1">Uncharacterized protein</fullName>
    </submittedName>
</protein>
<name>A0AAD4CSP6_ASPNN</name>
<proteinExistence type="predicted"/>
<reference evidence="1" key="1">
    <citation type="journal article" date="2019" name="Beilstein J. Org. Chem.">
        <title>Nanangenines: drimane sesquiterpenoids as the dominant metabolite cohort of a novel Australian fungus, Aspergillus nanangensis.</title>
        <authorList>
            <person name="Lacey H.J."/>
            <person name="Gilchrist C.L.M."/>
            <person name="Crombie A."/>
            <person name="Kalaitzis J.A."/>
            <person name="Vuong D."/>
            <person name="Rutledge P.J."/>
            <person name="Turner P."/>
            <person name="Pitt J.I."/>
            <person name="Lacey E."/>
            <person name="Chooi Y.H."/>
            <person name="Piggott A.M."/>
        </authorList>
    </citation>
    <scope>NUCLEOTIDE SEQUENCE</scope>
    <source>
        <strain evidence="1">MST-FP2251</strain>
    </source>
</reference>
<sequence>MMLRILFYTECLEARYNCGPSGYPLDAGYKYCSKALEVQDTLSPAGQTWVTDAMLCLEEKLIPLATQEEPGTCAELNDYALSSHPDCYVKSGWCALPLNDWTTILDVVFPFFFSEIHAVKEAFEVAIDCALIQTF</sequence>
<organism evidence="1 2">
    <name type="scientific">Aspergillus nanangensis</name>
    <dbReference type="NCBI Taxonomy" id="2582783"/>
    <lineage>
        <taxon>Eukaryota</taxon>
        <taxon>Fungi</taxon>
        <taxon>Dikarya</taxon>
        <taxon>Ascomycota</taxon>
        <taxon>Pezizomycotina</taxon>
        <taxon>Eurotiomycetes</taxon>
        <taxon>Eurotiomycetidae</taxon>
        <taxon>Eurotiales</taxon>
        <taxon>Aspergillaceae</taxon>
        <taxon>Aspergillus</taxon>
        <taxon>Aspergillus subgen. Circumdati</taxon>
    </lineage>
</organism>
<dbReference type="AlphaFoldDB" id="A0AAD4CSP6"/>
<keyword evidence="2" id="KW-1185">Reference proteome</keyword>
<accession>A0AAD4CSP6</accession>